<dbReference type="GO" id="GO:0003677">
    <property type="term" value="F:DNA binding"/>
    <property type="evidence" value="ECO:0007669"/>
    <property type="project" value="InterPro"/>
</dbReference>
<dbReference type="PROSITE" id="PS50943">
    <property type="entry name" value="HTH_CROC1"/>
    <property type="match status" value="1"/>
</dbReference>
<dbReference type="InterPro" id="IPR010982">
    <property type="entry name" value="Lambda_DNA-bd_dom_sf"/>
</dbReference>
<sequence length="179" mass="20361">MDREREWNLSNWERLGRTFAAARRDKGLTQQEAADALHVSRAPIQAIERGRQSNGTDFSKVTRTMRDYARLVGWTADSPSRILDGEEPEPDVQPVPVQPEPAPSDLPPAVDRELRSGKTLDHTVVHMGSEEDDDTRIIVVLKGAEDISEEELDELWRKWRRTRRHLQAMPGETDAPTES</sequence>
<dbReference type="Pfam" id="PF13560">
    <property type="entry name" value="HTH_31"/>
    <property type="match status" value="1"/>
</dbReference>
<dbReference type="InterPro" id="IPR001387">
    <property type="entry name" value="Cro/C1-type_HTH"/>
</dbReference>
<accession>A0A7W9Q3Z6</accession>
<feature type="region of interest" description="Disordered" evidence="1">
    <location>
        <begin position="77"/>
        <end position="117"/>
    </location>
</feature>
<comment type="caution">
    <text evidence="3">The sequence shown here is derived from an EMBL/GenBank/DDBJ whole genome shotgun (WGS) entry which is preliminary data.</text>
</comment>
<evidence type="ECO:0000313" key="4">
    <source>
        <dbReference type="Proteomes" id="UP000585836"/>
    </source>
</evidence>
<dbReference type="Gene3D" id="1.10.260.40">
    <property type="entry name" value="lambda repressor-like DNA-binding domains"/>
    <property type="match status" value="1"/>
</dbReference>
<dbReference type="AlphaFoldDB" id="A0A7W9Q3Z6"/>
<dbReference type="Proteomes" id="UP000585836">
    <property type="component" value="Unassembled WGS sequence"/>
</dbReference>
<reference evidence="3 4" key="1">
    <citation type="submission" date="2020-08" db="EMBL/GenBank/DDBJ databases">
        <title>Genomic Encyclopedia of Type Strains, Phase III (KMG-III): the genomes of soil and plant-associated and newly described type strains.</title>
        <authorList>
            <person name="Whitman W."/>
        </authorList>
    </citation>
    <scope>NUCLEOTIDE SEQUENCE [LARGE SCALE GENOMIC DNA]</scope>
    <source>
        <strain evidence="3 4">CECT 3313</strain>
    </source>
</reference>
<feature type="compositionally biased region" description="Pro residues" evidence="1">
    <location>
        <begin position="91"/>
        <end position="106"/>
    </location>
</feature>
<evidence type="ECO:0000259" key="2">
    <source>
        <dbReference type="PROSITE" id="PS50943"/>
    </source>
</evidence>
<keyword evidence="4" id="KW-1185">Reference proteome</keyword>
<dbReference type="EMBL" id="JACHJK010000024">
    <property type="protein sequence ID" value="MBB5932382.1"/>
    <property type="molecule type" value="Genomic_DNA"/>
</dbReference>
<dbReference type="SUPFAM" id="SSF47413">
    <property type="entry name" value="lambda repressor-like DNA-binding domains"/>
    <property type="match status" value="1"/>
</dbReference>
<proteinExistence type="predicted"/>
<gene>
    <name evidence="3" type="ORF">FHS34_007892</name>
</gene>
<dbReference type="CDD" id="cd00093">
    <property type="entry name" value="HTH_XRE"/>
    <property type="match status" value="1"/>
</dbReference>
<protein>
    <submittedName>
        <fullName evidence="3">Transcriptional regulator with XRE-family HTH domain</fullName>
    </submittedName>
</protein>
<dbReference type="RefSeq" id="WP_184974664.1">
    <property type="nucleotide sequence ID" value="NZ_BAAAWF010000040.1"/>
</dbReference>
<name>A0A7W9Q3Z6_9ACTN</name>
<organism evidence="3 4">
    <name type="scientific">Streptomyces echinatus</name>
    <dbReference type="NCBI Taxonomy" id="67293"/>
    <lineage>
        <taxon>Bacteria</taxon>
        <taxon>Bacillati</taxon>
        <taxon>Actinomycetota</taxon>
        <taxon>Actinomycetes</taxon>
        <taxon>Kitasatosporales</taxon>
        <taxon>Streptomycetaceae</taxon>
        <taxon>Streptomyces</taxon>
    </lineage>
</organism>
<evidence type="ECO:0000256" key="1">
    <source>
        <dbReference type="SAM" id="MobiDB-lite"/>
    </source>
</evidence>
<evidence type="ECO:0000313" key="3">
    <source>
        <dbReference type="EMBL" id="MBB5932382.1"/>
    </source>
</evidence>
<feature type="domain" description="HTH cro/C1-type" evidence="2">
    <location>
        <begin position="19"/>
        <end position="53"/>
    </location>
</feature>